<reference evidence="2" key="1">
    <citation type="submission" date="2019-11" db="EMBL/GenBank/DDBJ databases">
        <authorList>
            <person name="Feng L."/>
        </authorList>
    </citation>
    <scope>NUCLEOTIDE SEQUENCE</scope>
    <source>
        <strain evidence="2">BhanseniiLFYP23</strain>
    </source>
</reference>
<proteinExistence type="predicted"/>
<organism evidence="2">
    <name type="scientific">Blautia hansenii</name>
    <name type="common">Ruminococcus hansenii</name>
    <dbReference type="NCBI Taxonomy" id="1322"/>
    <lineage>
        <taxon>Bacteria</taxon>
        <taxon>Bacillati</taxon>
        <taxon>Bacillota</taxon>
        <taxon>Clostridia</taxon>
        <taxon>Lachnospirales</taxon>
        <taxon>Lachnospiraceae</taxon>
        <taxon>Blautia</taxon>
    </lineage>
</organism>
<evidence type="ECO:0000313" key="2">
    <source>
        <dbReference type="EMBL" id="VYS76218.1"/>
    </source>
</evidence>
<keyword evidence="1" id="KW-0472">Membrane</keyword>
<protein>
    <submittedName>
        <fullName evidence="2">Uncharacterized protein</fullName>
    </submittedName>
</protein>
<feature type="transmembrane region" description="Helical" evidence="1">
    <location>
        <begin position="68"/>
        <end position="85"/>
    </location>
</feature>
<accession>A0A6N2R6R1</accession>
<keyword evidence="1" id="KW-0812">Transmembrane</keyword>
<feature type="transmembrane region" description="Helical" evidence="1">
    <location>
        <begin position="33"/>
        <end position="56"/>
    </location>
</feature>
<name>A0A6N2R6R1_BLAHA</name>
<feature type="transmembrane region" description="Helical" evidence="1">
    <location>
        <begin position="91"/>
        <end position="114"/>
    </location>
</feature>
<gene>
    <name evidence="2" type="ORF">BHLFYP23_01482</name>
</gene>
<dbReference type="RefSeq" id="WP_009247005.1">
    <property type="nucleotide sequence ID" value="NZ_CACRSY010000004.1"/>
</dbReference>
<dbReference type="AlphaFoldDB" id="A0A6N2R6R1"/>
<evidence type="ECO:0000256" key="1">
    <source>
        <dbReference type="SAM" id="Phobius"/>
    </source>
</evidence>
<sequence>MKINAVPAVVIGSGLALTLYTSGGTDHPVNYVILIVSILCMSMFFSVHYLTIYYLLQPYNAGTEIKSGTYRIVMTATYIVCFFLMQQRMPILIFGILTMVFFVLYGIVASILVFRFAPKTFKIRN</sequence>
<keyword evidence="1" id="KW-1133">Transmembrane helix</keyword>
<dbReference type="EMBL" id="CACRSY010000004">
    <property type="protein sequence ID" value="VYS76218.1"/>
    <property type="molecule type" value="Genomic_DNA"/>
</dbReference>